<evidence type="ECO:0000313" key="2">
    <source>
        <dbReference type="Proteomes" id="UP001057402"/>
    </source>
</evidence>
<sequence length="486" mass="54687">MSSHGLNPDPPLHVFFFPFMIPGHLIPISDMARLFSVRGCRSTLVSTPAIEPVLSRSIETTRKSGHEIDIVIVKLPLEEVGLSPEHGDLKNLPGNDRDMRDKFFRAVRLLDRQLECLLEEHRPDCLVSDVFLHWTADVAAKFGIPRIVFHGSGNFPLAASDCVWRYEPHKKVSSDSEQFFIPNLPGEITMTRSKLPDFIREETPFTELYRKVKESEQRSFGVIFNSFYELEPNYVDYYRNGLGRRTWQIGPLLLCNKGEEDKAFRGEQASIDREKCLNWLDLREPNSVVYICFGSMANFNPAQLHEIAVGLESSGQNFIWVVKKNPDGEEGKQWLPEGYEERTSARGLIIRGWAPQVLILDHVAVGAFVTHCGWNSTLEGISAGVPMVTWPVAAEQFYNEKLLTELLGVGVPVGAKQWVRGTGDNVSAGSVEKAVSRVMKGEEGEGLRTRVKALSEQAKRAVEEGGSSYADYYRLMDELRGCKPRT</sequence>
<accession>A0ACB9R8N1</accession>
<dbReference type="EMBL" id="CM042883">
    <property type="protein sequence ID" value="KAI4374196.1"/>
    <property type="molecule type" value="Genomic_DNA"/>
</dbReference>
<keyword evidence="2" id="KW-1185">Reference proteome</keyword>
<reference evidence="2" key="1">
    <citation type="journal article" date="2023" name="Front. Plant Sci.">
        <title>Chromosomal-level genome assembly of Melastoma candidum provides insights into trichome evolution.</title>
        <authorList>
            <person name="Zhong Y."/>
            <person name="Wu W."/>
            <person name="Sun C."/>
            <person name="Zou P."/>
            <person name="Liu Y."/>
            <person name="Dai S."/>
            <person name="Zhou R."/>
        </authorList>
    </citation>
    <scope>NUCLEOTIDE SEQUENCE [LARGE SCALE GENOMIC DNA]</scope>
</reference>
<dbReference type="Proteomes" id="UP001057402">
    <property type="component" value="Chromosome 4"/>
</dbReference>
<proteinExistence type="predicted"/>
<evidence type="ECO:0000313" key="1">
    <source>
        <dbReference type="EMBL" id="KAI4374196.1"/>
    </source>
</evidence>
<protein>
    <submittedName>
        <fullName evidence="1">Uncharacterized protein</fullName>
    </submittedName>
</protein>
<gene>
    <name evidence="1" type="ORF">MLD38_012215</name>
</gene>
<name>A0ACB9R8N1_9MYRT</name>
<comment type="caution">
    <text evidence="1">The sequence shown here is derived from an EMBL/GenBank/DDBJ whole genome shotgun (WGS) entry which is preliminary data.</text>
</comment>
<organism evidence="1 2">
    <name type="scientific">Melastoma candidum</name>
    <dbReference type="NCBI Taxonomy" id="119954"/>
    <lineage>
        <taxon>Eukaryota</taxon>
        <taxon>Viridiplantae</taxon>
        <taxon>Streptophyta</taxon>
        <taxon>Embryophyta</taxon>
        <taxon>Tracheophyta</taxon>
        <taxon>Spermatophyta</taxon>
        <taxon>Magnoliopsida</taxon>
        <taxon>eudicotyledons</taxon>
        <taxon>Gunneridae</taxon>
        <taxon>Pentapetalae</taxon>
        <taxon>rosids</taxon>
        <taxon>malvids</taxon>
        <taxon>Myrtales</taxon>
        <taxon>Melastomataceae</taxon>
        <taxon>Melastomatoideae</taxon>
        <taxon>Melastomateae</taxon>
        <taxon>Melastoma</taxon>
    </lineage>
</organism>